<feature type="compositionally biased region" description="Basic and acidic residues" evidence="1">
    <location>
        <begin position="306"/>
        <end position="315"/>
    </location>
</feature>
<evidence type="ECO:0000313" key="4">
    <source>
        <dbReference type="Proteomes" id="UP000614741"/>
    </source>
</evidence>
<protein>
    <recommendedName>
        <fullName evidence="2">Glycosyltransferase 2-like domain-containing protein</fullName>
    </recommendedName>
</protein>
<dbReference type="SUPFAM" id="SSF53448">
    <property type="entry name" value="Nucleotide-diphospho-sugar transferases"/>
    <property type="match status" value="1"/>
</dbReference>
<evidence type="ECO:0000313" key="3">
    <source>
        <dbReference type="EMBL" id="GIG39634.1"/>
    </source>
</evidence>
<dbReference type="RefSeq" id="WP_203672639.1">
    <property type="nucleotide sequence ID" value="NZ_BONP01000006.1"/>
</dbReference>
<feature type="region of interest" description="Disordered" evidence="1">
    <location>
        <begin position="285"/>
        <end position="315"/>
    </location>
</feature>
<evidence type="ECO:0000256" key="1">
    <source>
        <dbReference type="SAM" id="MobiDB-lite"/>
    </source>
</evidence>
<organism evidence="3 4">
    <name type="scientific">Cellulomonas phragmiteti</name>
    <dbReference type="NCBI Taxonomy" id="478780"/>
    <lineage>
        <taxon>Bacteria</taxon>
        <taxon>Bacillati</taxon>
        <taxon>Actinomycetota</taxon>
        <taxon>Actinomycetes</taxon>
        <taxon>Micrococcales</taxon>
        <taxon>Cellulomonadaceae</taxon>
        <taxon>Cellulomonas</taxon>
    </lineage>
</organism>
<dbReference type="EMBL" id="BONP01000006">
    <property type="protein sequence ID" value="GIG39634.1"/>
    <property type="molecule type" value="Genomic_DNA"/>
</dbReference>
<keyword evidence="4" id="KW-1185">Reference proteome</keyword>
<dbReference type="Proteomes" id="UP000614741">
    <property type="component" value="Unassembled WGS sequence"/>
</dbReference>
<dbReference type="InterPro" id="IPR029044">
    <property type="entry name" value="Nucleotide-diphossugar_trans"/>
</dbReference>
<dbReference type="Gene3D" id="3.90.550.10">
    <property type="entry name" value="Spore Coat Polysaccharide Biosynthesis Protein SpsA, Chain A"/>
    <property type="match status" value="1"/>
</dbReference>
<feature type="domain" description="Glycosyltransferase 2-like" evidence="2">
    <location>
        <begin position="24"/>
        <end position="127"/>
    </location>
</feature>
<sequence length="315" mass="32482">MSSDAPGPLRGVAAVVSSYHPDARLTDLCTALAGQVDLVVVVDDGTGDEADAVLADCAAAGAVVVRHPRNRGIGAALGTGVAHADAAVAPAWYLTVDQDSALPGGYVDALLAAADGARAAGLDVALVGPEHVEDVGSRVAGRRGDVLLSREPLQSGLLVAADLSPAPGGSLLDADLFIDGVDTDLYLRARTTGRAVVAAAGAKLGHRLGTVAGGGRGPRLVHAAPFRYYYIARNRVHLVRRYGRRAPGWAVGAVLRDVRHLAVTTLLVPGRRARWRATLRGAADGLRGIVGPDPQGPGTRQSPPSRPEHDAPRER</sequence>
<reference evidence="3 4" key="1">
    <citation type="submission" date="2021-01" db="EMBL/GenBank/DDBJ databases">
        <title>Whole genome shotgun sequence of Cellulomonas phragmiteti NBRC 110785.</title>
        <authorList>
            <person name="Komaki H."/>
            <person name="Tamura T."/>
        </authorList>
    </citation>
    <scope>NUCLEOTIDE SEQUENCE [LARGE SCALE GENOMIC DNA]</scope>
    <source>
        <strain evidence="3 4">NBRC 110785</strain>
    </source>
</reference>
<dbReference type="InterPro" id="IPR001173">
    <property type="entry name" value="Glyco_trans_2-like"/>
</dbReference>
<gene>
    <name evidence="3" type="ORF">Cph01nite_13960</name>
</gene>
<evidence type="ECO:0000259" key="2">
    <source>
        <dbReference type="Pfam" id="PF00535"/>
    </source>
</evidence>
<comment type="caution">
    <text evidence="3">The sequence shown here is derived from an EMBL/GenBank/DDBJ whole genome shotgun (WGS) entry which is preliminary data.</text>
</comment>
<proteinExistence type="predicted"/>
<accession>A0ABQ4DJV2</accession>
<dbReference type="Pfam" id="PF00535">
    <property type="entry name" value="Glycos_transf_2"/>
    <property type="match status" value="1"/>
</dbReference>
<name>A0ABQ4DJV2_9CELL</name>